<dbReference type="EMBL" id="CP034170">
    <property type="protein sequence ID" value="AZI59234.1"/>
    <property type="molecule type" value="Genomic_DNA"/>
</dbReference>
<dbReference type="RefSeq" id="WP_124800138.1">
    <property type="nucleotide sequence ID" value="NZ_CP034170.1"/>
</dbReference>
<keyword evidence="2" id="KW-1185">Reference proteome</keyword>
<dbReference type="Proteomes" id="UP000268084">
    <property type="component" value="Chromosome"/>
</dbReference>
<organism evidence="1 2">
    <name type="scientific">Nakamurella antarctica</name>
    <dbReference type="NCBI Taxonomy" id="1902245"/>
    <lineage>
        <taxon>Bacteria</taxon>
        <taxon>Bacillati</taxon>
        <taxon>Actinomycetota</taxon>
        <taxon>Actinomycetes</taxon>
        <taxon>Nakamurellales</taxon>
        <taxon>Nakamurellaceae</taxon>
        <taxon>Nakamurella</taxon>
    </lineage>
</organism>
<accession>A0A3G8ZXU7</accession>
<protein>
    <submittedName>
        <fullName evidence="1">ANTAR domain-containing protein</fullName>
    </submittedName>
</protein>
<sequence length="233" mass="24676">MSRFTTHFNDLLCCSPESPETLGQLVVAAVAAALPGTGVCLSAASGSLVNLLGASDEMAAHADRLLFTIGAGPTERARRNGAIVIAGPGALNEWPVLKQELLSQTDYQTIISCSLAPELAFCTLDFYFSRKEDAPQLPHHELAPLRDRVAQIFAGQATPADLRPRTISVRGDQLAAIDDIAVATGLLSVTCDIDMSDAVALLRAKAFVTSTTIDVIAEQVVDGVVPLGRTYWT</sequence>
<dbReference type="AlphaFoldDB" id="A0A3G8ZXU7"/>
<evidence type="ECO:0000313" key="1">
    <source>
        <dbReference type="EMBL" id="AZI59234.1"/>
    </source>
</evidence>
<proteinExistence type="predicted"/>
<reference evidence="1 2" key="2">
    <citation type="submission" date="2018-12" db="EMBL/GenBank/DDBJ databases">
        <title>Nakamurella antarcticus sp. nov., isolated from Antarctica South Shetland Islands soil.</title>
        <authorList>
            <person name="Peng F."/>
        </authorList>
    </citation>
    <scope>NUCLEOTIDE SEQUENCE [LARGE SCALE GENOMIC DNA]</scope>
    <source>
        <strain evidence="1 2">S14-144</strain>
    </source>
</reference>
<gene>
    <name evidence="1" type="ORF">EH165_14890</name>
</gene>
<dbReference type="OrthoDB" id="7466251at2"/>
<evidence type="ECO:0000313" key="2">
    <source>
        <dbReference type="Proteomes" id="UP000268084"/>
    </source>
</evidence>
<name>A0A3G8ZXU7_9ACTN</name>
<dbReference type="KEGG" id="nak:EH165_14890"/>
<reference evidence="1 2" key="1">
    <citation type="submission" date="2018-11" db="EMBL/GenBank/DDBJ databases">
        <authorList>
            <person name="Da X."/>
        </authorList>
    </citation>
    <scope>NUCLEOTIDE SEQUENCE [LARGE SCALE GENOMIC DNA]</scope>
    <source>
        <strain evidence="1 2">S14-144</strain>
    </source>
</reference>